<name>A0A6P7FUX1_DIAVI</name>
<accession>A0A6P7FUX1</accession>
<dbReference type="Proteomes" id="UP001652700">
    <property type="component" value="Unplaced"/>
</dbReference>
<dbReference type="EnsemblMetazoa" id="XM_050641604.1">
    <property type="protein sequence ID" value="XP_050497561.1"/>
    <property type="gene ID" value="LOC126878735"/>
</dbReference>
<evidence type="ECO:0000256" key="1">
    <source>
        <dbReference type="PROSITE-ProRule" id="PRU00042"/>
    </source>
</evidence>
<sequence>MGVFCRECNKEFQTQSSLNPHSRNVHKKYENYIEYETPKRYCCKECNLFFNYNKDLRAHLLEKHDHITELVNLQFKDLSEFTAWIVSEQEQLGLKYSKTSGLMRSGQLEQHYYECLSFSITDLPSTSQYNELRKTHNSCTSQIKMVRNIETSNCTVSYFKTHYGHDEKSVQLQSFEKQEKKYICLQCKLTFNGNRDLRFHLHEEHGQPTELVKLEFENFLDFTVWMAQEEKNNYIQYCKNTGVKRHKEHETSYYECIRSSKNYPTKQNRERSLKSLGSCKMLNSCTSQIIVSKNIQTDCCTVTYFKTHYGHDNDIEHLHVPKSDKENIASKLILGVSSKIALKTVRDSIGGELKRADLITRKDITNIKHSYGIDLKDECRHKDDATSVHLWVTECLQTKPSPVLFYKQQGIIMDNNPEFKSNDFCLIFMNAVQKKMLVKFGKSVIAIDGTHGLNSYDFELTTILVRDEFENGFPTAFLFSNRKDTYIYQLFFETIRERVGIIQSNVFMSDITNTYYNAWSNVMGSVPNRLLCAWHIDRAWQVNVNKISDSEKKSYVYKMLKELQFELDSDKFFESLNNFLGKILNDADTSNFGRYFQQNYCDNIEQWANVYRKGCGINTNMAIENFHKVLKYFYLDKKKMKRLDKSIHQLILFLRDKTVERIIKLKKGKPDESSITSRHRTALACSFTMVQDNNVYILNEEKNEYLVERQKTVSCCYITCSLCNIYRVVHLIRLGLCTENHLIF</sequence>
<proteinExistence type="predicted"/>
<reference evidence="3" key="2">
    <citation type="submission" date="2025-05" db="UniProtKB">
        <authorList>
            <consortium name="EnsemblMetazoa"/>
        </authorList>
    </citation>
    <scope>IDENTIFICATION</scope>
</reference>
<keyword evidence="1" id="KW-0863">Zinc-finger</keyword>
<dbReference type="InterPro" id="IPR052797">
    <property type="entry name" value="RegFact_GeneExpr_CellDeath"/>
</dbReference>
<dbReference type="SMART" id="SM00355">
    <property type="entry name" value="ZnF_C2H2"/>
    <property type="match status" value="3"/>
</dbReference>
<dbReference type="InterPro" id="IPR018289">
    <property type="entry name" value="MULE_transposase_dom"/>
</dbReference>
<dbReference type="InterPro" id="IPR036236">
    <property type="entry name" value="Znf_C2H2_sf"/>
</dbReference>
<keyword evidence="4" id="KW-1185">Reference proteome</keyword>
<dbReference type="SUPFAM" id="SSF57667">
    <property type="entry name" value="beta-beta-alpha zinc fingers"/>
    <property type="match status" value="1"/>
</dbReference>
<keyword evidence="1" id="KW-0862">Zinc</keyword>
<dbReference type="OrthoDB" id="10031901at2759"/>
<evidence type="ECO:0000313" key="3">
    <source>
        <dbReference type="EnsemblMetazoa" id="XP_050497561.1"/>
    </source>
</evidence>
<dbReference type="RefSeq" id="XP_028136540.1">
    <property type="nucleotide sequence ID" value="XM_028280739.1"/>
</dbReference>
<dbReference type="PROSITE" id="PS50157">
    <property type="entry name" value="ZINC_FINGER_C2H2_2"/>
    <property type="match status" value="1"/>
</dbReference>
<dbReference type="AlphaFoldDB" id="A0A6P7FUX1"/>
<organism evidence="5">
    <name type="scientific">Diabrotica virgifera virgifera</name>
    <name type="common">western corn rootworm</name>
    <dbReference type="NCBI Taxonomy" id="50390"/>
    <lineage>
        <taxon>Eukaryota</taxon>
        <taxon>Metazoa</taxon>
        <taxon>Ecdysozoa</taxon>
        <taxon>Arthropoda</taxon>
        <taxon>Hexapoda</taxon>
        <taxon>Insecta</taxon>
        <taxon>Pterygota</taxon>
        <taxon>Neoptera</taxon>
        <taxon>Endopterygota</taxon>
        <taxon>Coleoptera</taxon>
        <taxon>Polyphaga</taxon>
        <taxon>Cucujiformia</taxon>
        <taxon>Chrysomeloidea</taxon>
        <taxon>Chrysomelidae</taxon>
        <taxon>Galerucinae</taxon>
        <taxon>Diabroticina</taxon>
        <taxon>Diabroticites</taxon>
        <taxon>Diabrotica</taxon>
    </lineage>
</organism>
<evidence type="ECO:0000259" key="2">
    <source>
        <dbReference type="PROSITE" id="PS50157"/>
    </source>
</evidence>
<dbReference type="InterPro" id="IPR013087">
    <property type="entry name" value="Znf_C2H2_type"/>
</dbReference>
<evidence type="ECO:0000313" key="4">
    <source>
        <dbReference type="Proteomes" id="UP001652700"/>
    </source>
</evidence>
<feature type="domain" description="C2H2-type" evidence="2">
    <location>
        <begin position="3"/>
        <end position="31"/>
    </location>
</feature>
<dbReference type="InParanoid" id="A0A6P7FUX1"/>
<dbReference type="PROSITE" id="PS00028">
    <property type="entry name" value="ZINC_FINGER_C2H2_1"/>
    <property type="match status" value="3"/>
</dbReference>
<dbReference type="Pfam" id="PF10551">
    <property type="entry name" value="MULE"/>
    <property type="match status" value="1"/>
</dbReference>
<dbReference type="PANTHER" id="PTHR33936:SF24">
    <property type="entry name" value="C2H2-TYPE DOMAIN-CONTAINING PROTEIN"/>
    <property type="match status" value="1"/>
</dbReference>
<reference evidence="5" key="1">
    <citation type="submission" date="2025-04" db="UniProtKB">
        <authorList>
            <consortium name="RefSeq"/>
        </authorList>
    </citation>
    <scope>IDENTIFICATION</scope>
    <source>
        <tissue evidence="5">Whole insect</tissue>
    </source>
</reference>
<evidence type="ECO:0000313" key="5">
    <source>
        <dbReference type="RefSeq" id="XP_028136540.1"/>
    </source>
</evidence>
<protein>
    <submittedName>
        <fullName evidence="5">Uncharacterized protein LOC114331243</fullName>
    </submittedName>
</protein>
<keyword evidence="1" id="KW-0479">Metal-binding</keyword>
<gene>
    <name evidence="5" type="primary">LOC114331243</name>
</gene>
<dbReference type="Gene3D" id="3.30.160.60">
    <property type="entry name" value="Classic Zinc Finger"/>
    <property type="match status" value="1"/>
</dbReference>
<dbReference type="GO" id="GO:0008270">
    <property type="term" value="F:zinc ion binding"/>
    <property type="evidence" value="ECO:0007669"/>
    <property type="project" value="UniProtKB-KW"/>
</dbReference>
<dbReference type="PANTHER" id="PTHR33936">
    <property type="entry name" value="PROTEIN CBG17840"/>
    <property type="match status" value="1"/>
</dbReference>